<keyword evidence="1" id="KW-1133">Transmembrane helix</keyword>
<evidence type="ECO:0000256" key="1">
    <source>
        <dbReference type="SAM" id="Phobius"/>
    </source>
</evidence>
<gene>
    <name evidence="2" type="ORF">E1809_12220</name>
</gene>
<protein>
    <submittedName>
        <fullName evidence="2">Uncharacterized protein</fullName>
    </submittedName>
</protein>
<dbReference type="RefSeq" id="WP_133204509.1">
    <property type="nucleotide sequence ID" value="NZ_SMRU01000013.1"/>
</dbReference>
<dbReference type="Proteomes" id="UP000295511">
    <property type="component" value="Unassembled WGS sequence"/>
</dbReference>
<feature type="transmembrane region" description="Helical" evidence="1">
    <location>
        <begin position="44"/>
        <end position="66"/>
    </location>
</feature>
<feature type="transmembrane region" description="Helical" evidence="1">
    <location>
        <begin position="12"/>
        <end position="32"/>
    </location>
</feature>
<organism evidence="2 3">
    <name type="scientific">Arthrobacter terricola</name>
    <dbReference type="NCBI Taxonomy" id="2547396"/>
    <lineage>
        <taxon>Bacteria</taxon>
        <taxon>Bacillati</taxon>
        <taxon>Actinomycetota</taxon>
        <taxon>Actinomycetes</taxon>
        <taxon>Micrococcales</taxon>
        <taxon>Micrococcaceae</taxon>
        <taxon>Arthrobacter</taxon>
    </lineage>
</organism>
<comment type="caution">
    <text evidence="2">The sequence shown here is derived from an EMBL/GenBank/DDBJ whole genome shotgun (WGS) entry which is preliminary data.</text>
</comment>
<keyword evidence="1" id="KW-0812">Transmembrane</keyword>
<evidence type="ECO:0000313" key="2">
    <source>
        <dbReference type="EMBL" id="TDF95276.1"/>
    </source>
</evidence>
<sequence>MLTQLFSRLLRIVGLLAAVLSAISATLLWSAAPPVGLRNIDPLVLRNSMVAVLFIFGVAATLIAAFSPARKWLLLKTAVFALAGFSNAAALGAGSAVPFQGTTSVIAVVCELGLAVLTLVTFMDSVQKKNPQSKF</sequence>
<keyword evidence="3" id="KW-1185">Reference proteome</keyword>
<keyword evidence="1" id="KW-0472">Membrane</keyword>
<reference evidence="2 3" key="1">
    <citation type="submission" date="2019-03" db="EMBL/GenBank/DDBJ databases">
        <title>Whole genome sequence of Arthrobacter sp JH1-1.</title>
        <authorList>
            <person name="Trinh H.N."/>
        </authorList>
    </citation>
    <scope>NUCLEOTIDE SEQUENCE [LARGE SCALE GENOMIC DNA]</scope>
    <source>
        <strain evidence="2 3">JH1-1</strain>
    </source>
</reference>
<accession>A0A4R5KIP6</accession>
<proteinExistence type="predicted"/>
<dbReference type="EMBL" id="SMRU01000013">
    <property type="protein sequence ID" value="TDF95276.1"/>
    <property type="molecule type" value="Genomic_DNA"/>
</dbReference>
<dbReference type="OrthoDB" id="4948525at2"/>
<evidence type="ECO:0000313" key="3">
    <source>
        <dbReference type="Proteomes" id="UP000295511"/>
    </source>
</evidence>
<dbReference type="AlphaFoldDB" id="A0A4R5KIP6"/>
<feature type="transmembrane region" description="Helical" evidence="1">
    <location>
        <begin position="78"/>
        <end position="99"/>
    </location>
</feature>
<name>A0A4R5KIP6_9MICC</name>
<feature type="transmembrane region" description="Helical" evidence="1">
    <location>
        <begin position="105"/>
        <end position="126"/>
    </location>
</feature>